<name>I3T222_LOTJA</name>
<dbReference type="InterPro" id="IPR050452">
    <property type="entry name" value="Metacaspase"/>
</dbReference>
<dbReference type="AlphaFoldDB" id="I3T222"/>
<sequence length="334" mass="37601">MASIMRSREEIEPVEENLAKKKKIEAVEGNLGEKKALLIGLKHPQMNDIDDVKGKILRMKKFLMDLRGFSDNNITLLIEDGDPDKSQPTDYNIRLETCYLVEHAKPGDILFIHLIAHGCSDGNITTSDKVLLPDNHFRTIIYTAGSLDCTLTIVSDCVIQPENSVCCTPAIPVVSQQDYTRFYTRHPNARFVCVKYPCFCATGLSPVDIETPCITPTLKTHSEETSFPSSRLILLNAFQYDQKKPKEDRGPFFYMPELFLASSTTTTTPPNPHKLYGVFTTIILDIIEETQGRVTSVDLARKAMDKLRMQGIHQNPGLHSNEHHHAYASFLFAD</sequence>
<accession>I3T222</accession>
<dbReference type="GO" id="GO:0004197">
    <property type="term" value="F:cysteine-type endopeptidase activity"/>
    <property type="evidence" value="ECO:0007669"/>
    <property type="project" value="TreeGrafter"/>
</dbReference>
<evidence type="ECO:0000256" key="1">
    <source>
        <dbReference type="ARBA" id="ARBA00009005"/>
    </source>
</evidence>
<protein>
    <submittedName>
        <fullName evidence="2">Uncharacterized protein</fullName>
    </submittedName>
</protein>
<proteinExistence type="evidence at transcript level"/>
<evidence type="ECO:0000313" key="2">
    <source>
        <dbReference type="EMBL" id="AFK46564.1"/>
    </source>
</evidence>
<dbReference type="PANTHER" id="PTHR48104">
    <property type="entry name" value="METACASPASE-4"/>
    <property type="match status" value="1"/>
</dbReference>
<dbReference type="GO" id="GO:0005737">
    <property type="term" value="C:cytoplasm"/>
    <property type="evidence" value="ECO:0007669"/>
    <property type="project" value="TreeGrafter"/>
</dbReference>
<dbReference type="GO" id="GO:0006508">
    <property type="term" value="P:proteolysis"/>
    <property type="evidence" value="ECO:0007669"/>
    <property type="project" value="TreeGrafter"/>
</dbReference>
<dbReference type="PANTHER" id="PTHR48104:SF30">
    <property type="entry name" value="METACASPASE-1"/>
    <property type="match status" value="1"/>
</dbReference>
<organism evidence="2">
    <name type="scientific">Lotus japonicus</name>
    <name type="common">Lotus corniculatus var. japonicus</name>
    <dbReference type="NCBI Taxonomy" id="34305"/>
    <lineage>
        <taxon>Eukaryota</taxon>
        <taxon>Viridiplantae</taxon>
        <taxon>Streptophyta</taxon>
        <taxon>Embryophyta</taxon>
        <taxon>Tracheophyta</taxon>
        <taxon>Spermatophyta</taxon>
        <taxon>Magnoliopsida</taxon>
        <taxon>eudicotyledons</taxon>
        <taxon>Gunneridae</taxon>
        <taxon>Pentapetalae</taxon>
        <taxon>rosids</taxon>
        <taxon>fabids</taxon>
        <taxon>Fabales</taxon>
        <taxon>Fabaceae</taxon>
        <taxon>Papilionoideae</taxon>
        <taxon>50 kb inversion clade</taxon>
        <taxon>NPAAA clade</taxon>
        <taxon>Hologalegina</taxon>
        <taxon>robinioid clade</taxon>
        <taxon>Loteae</taxon>
        <taxon>Lotus</taxon>
    </lineage>
</organism>
<reference evidence="2" key="1">
    <citation type="submission" date="2012-05" db="EMBL/GenBank/DDBJ databases">
        <authorList>
            <person name="Krishnakumar V."/>
            <person name="Cheung F."/>
            <person name="Xiao Y."/>
            <person name="Chan A."/>
            <person name="Moskal W.A."/>
            <person name="Town C.D."/>
        </authorList>
    </citation>
    <scope>NUCLEOTIDE SEQUENCE</scope>
</reference>
<dbReference type="Gene3D" id="3.40.50.12660">
    <property type="match status" value="1"/>
</dbReference>
<comment type="similarity">
    <text evidence="1">Belongs to the peptidase C14B family.</text>
</comment>
<dbReference type="EMBL" id="BT146770">
    <property type="protein sequence ID" value="AFK46564.1"/>
    <property type="molecule type" value="mRNA"/>
</dbReference>